<evidence type="ECO:0000313" key="2">
    <source>
        <dbReference type="EMBL" id="KAL1515617.1"/>
    </source>
</evidence>
<organism evidence="2 3">
    <name type="scientific">Prymnesium parvum</name>
    <name type="common">Toxic golden alga</name>
    <dbReference type="NCBI Taxonomy" id="97485"/>
    <lineage>
        <taxon>Eukaryota</taxon>
        <taxon>Haptista</taxon>
        <taxon>Haptophyta</taxon>
        <taxon>Prymnesiophyceae</taxon>
        <taxon>Prymnesiales</taxon>
        <taxon>Prymnesiaceae</taxon>
        <taxon>Prymnesium</taxon>
    </lineage>
</organism>
<evidence type="ECO:0000256" key="1">
    <source>
        <dbReference type="SAM" id="Phobius"/>
    </source>
</evidence>
<name>A0AB34J7X8_PRYPA</name>
<feature type="transmembrane region" description="Helical" evidence="1">
    <location>
        <begin position="147"/>
        <end position="168"/>
    </location>
</feature>
<gene>
    <name evidence="2" type="ORF">AB1Y20_002236</name>
</gene>
<feature type="transmembrane region" description="Helical" evidence="1">
    <location>
        <begin position="188"/>
        <end position="211"/>
    </location>
</feature>
<dbReference type="AlphaFoldDB" id="A0AB34J7X8"/>
<dbReference type="Proteomes" id="UP001515480">
    <property type="component" value="Unassembled WGS sequence"/>
</dbReference>
<evidence type="ECO:0000313" key="3">
    <source>
        <dbReference type="Proteomes" id="UP001515480"/>
    </source>
</evidence>
<protein>
    <submittedName>
        <fullName evidence="2">Uncharacterized protein</fullName>
    </submittedName>
</protein>
<accession>A0AB34J7X8</accession>
<keyword evidence="1" id="KW-0472">Membrane</keyword>
<dbReference type="EMBL" id="JBGBPQ010000011">
    <property type="protein sequence ID" value="KAL1515617.1"/>
    <property type="molecule type" value="Genomic_DNA"/>
</dbReference>
<keyword evidence="3" id="KW-1185">Reference proteome</keyword>
<keyword evidence="1" id="KW-0812">Transmembrane</keyword>
<proteinExistence type="predicted"/>
<keyword evidence="1" id="KW-1133">Transmembrane helix</keyword>
<comment type="caution">
    <text evidence="2">The sequence shown here is derived from an EMBL/GenBank/DDBJ whole genome shotgun (WGS) entry which is preliminary data.</text>
</comment>
<reference evidence="2 3" key="1">
    <citation type="journal article" date="2024" name="Science">
        <title>Giant polyketide synthase enzymes in the biosynthesis of giant marine polyether toxins.</title>
        <authorList>
            <person name="Fallon T.R."/>
            <person name="Shende V.V."/>
            <person name="Wierzbicki I.H."/>
            <person name="Pendleton A.L."/>
            <person name="Watervoot N.F."/>
            <person name="Auber R.P."/>
            <person name="Gonzalez D.J."/>
            <person name="Wisecaver J.H."/>
            <person name="Moore B.S."/>
        </authorList>
    </citation>
    <scope>NUCLEOTIDE SEQUENCE [LARGE SCALE GENOMIC DNA]</scope>
    <source>
        <strain evidence="2 3">12B1</strain>
    </source>
</reference>
<sequence length="600" mass="66256">MRVALLDENGALLAASGGEPSSSLLYASKLSAAPWDAVRETLQHARAGGTPKACGDFMSHPMNFQVDCQGFNVEAVARCHQVGPVNVADSCVLLADCSLGSAINSTSEDFPVVSTDVRGVISRGNLPRWHLQQMVAQEDFYPGFDNAIFTTFGLSISLSLGVAFAIAWLVSRYGSAVRGGDEMSPRGFLWILMFLILLNYCLVFLIWYFLFRDAWRTWRDSTLNVLHYGLVSRTADLLETLPRAAMLFSQWEQIWRERSTRAEWPRDLLAQLLMDSVHAPGVRSNASVLLPAAPPADRLVLSSLLANVMYINGSGPIAQGAQRWPDANQPFSRSGDCTERCPEDPTSTAWWSSAAALGWSEVHLLNDQLALSYVLPLPNSKLGGTRDRPLATEWVACTMPLAALQRLFEQRHADDYLTGIILQNSGSQKGSLVASFLGDEEDRREVGSSWFTLRRRATESEPLIRITVEAAEYAMETETKKMIRDPRAIPLHLNVPSYNSELSVNGGEGFSSPVLLSEQHIQQIYRTEGAPRTQLTPLRGGDCSKDALNGQAVGCGLDWILISLINYKLFLQQQVLLILLCKLSRHALRLNGPNTAYRRA</sequence>